<keyword evidence="1" id="KW-0472">Membrane</keyword>
<accession>R9PU15</accession>
<gene>
    <name evidence="2" type="ORF">AALB_3461</name>
</gene>
<keyword evidence="1" id="KW-1133">Transmembrane helix</keyword>
<feature type="transmembrane region" description="Helical" evidence="1">
    <location>
        <begin position="44"/>
        <end position="67"/>
    </location>
</feature>
<feature type="transmembrane region" description="Helical" evidence="1">
    <location>
        <begin position="99"/>
        <end position="119"/>
    </location>
</feature>
<feature type="transmembrane region" description="Helical" evidence="1">
    <location>
        <begin position="74"/>
        <end position="93"/>
    </location>
</feature>
<comment type="caution">
    <text evidence="2">The sequence shown here is derived from an EMBL/GenBank/DDBJ whole genome shotgun (WGS) entry which is preliminary data.</text>
</comment>
<keyword evidence="3" id="KW-1185">Reference proteome</keyword>
<proteinExistence type="predicted"/>
<dbReference type="Proteomes" id="UP000014461">
    <property type="component" value="Unassembled WGS sequence"/>
</dbReference>
<sequence length="171" mass="19232">MNMSHTRMLKLAISAYVACALLAFLATAFSGGFSDNHIIQRVWIFPLRFEFALVLLFLSLLASYSLLHDSLHGRLLLTGIAVVHILNMIFATSLVESSIAALFSAASMMSLGLLVYVAWTNPQNTKVKRLQQYQIQRRRAKEEQDKIDYAYLNAVPPTNEQHAEHLGKESH</sequence>
<protein>
    <submittedName>
        <fullName evidence="2">Uncharacterized protein</fullName>
    </submittedName>
</protein>
<dbReference type="EMBL" id="BARX01000026">
    <property type="protein sequence ID" value="GAD03381.1"/>
    <property type="molecule type" value="Genomic_DNA"/>
</dbReference>
<organism evidence="2 3">
    <name type="scientific">Agarivorans albus MKT 106</name>
    <dbReference type="NCBI Taxonomy" id="1331007"/>
    <lineage>
        <taxon>Bacteria</taxon>
        <taxon>Pseudomonadati</taxon>
        <taxon>Pseudomonadota</taxon>
        <taxon>Gammaproteobacteria</taxon>
        <taxon>Alteromonadales</taxon>
        <taxon>Alteromonadaceae</taxon>
        <taxon>Agarivorans</taxon>
    </lineage>
</organism>
<evidence type="ECO:0000256" key="1">
    <source>
        <dbReference type="SAM" id="Phobius"/>
    </source>
</evidence>
<evidence type="ECO:0000313" key="3">
    <source>
        <dbReference type="Proteomes" id="UP000014461"/>
    </source>
</evidence>
<keyword evidence="1" id="KW-0812">Transmembrane</keyword>
<reference evidence="2" key="1">
    <citation type="journal article" date="2013" name="Genome Announc.">
        <title>Draft Genome Sequence of Agarivorans albus Strain MKT 106T, an Agarolytic Marine Bacterium.</title>
        <authorList>
            <person name="Yasuike M."/>
            <person name="Nakamura Y."/>
            <person name="Kai W."/>
            <person name="Fujiwara A."/>
            <person name="Fukui Y."/>
            <person name="Satomi M."/>
            <person name="Sano M."/>
        </authorList>
    </citation>
    <scope>NUCLEOTIDE SEQUENCE [LARGE SCALE GENOMIC DNA]</scope>
</reference>
<dbReference type="AlphaFoldDB" id="R9PU15"/>
<evidence type="ECO:0000313" key="2">
    <source>
        <dbReference type="EMBL" id="GAD03381.1"/>
    </source>
</evidence>
<name>R9PU15_AGAAL</name>